<protein>
    <submittedName>
        <fullName evidence="2">DNA polymerase III subunit delta</fullName>
        <ecNumber evidence="2">2.7.7.7</ecNumber>
    </submittedName>
</protein>
<dbReference type="EC" id="2.7.7.7" evidence="2"/>
<name>A0A1J5SN16_9ZZZZ</name>
<proteinExistence type="predicted"/>
<dbReference type="GO" id="GO:0009360">
    <property type="term" value="C:DNA polymerase III complex"/>
    <property type="evidence" value="ECO:0007669"/>
    <property type="project" value="TreeGrafter"/>
</dbReference>
<accession>A0A1J5SN16</accession>
<dbReference type="PANTHER" id="PTHR11669">
    <property type="entry name" value="REPLICATION FACTOR C / DNA POLYMERASE III GAMMA-TAU SUBUNIT"/>
    <property type="match status" value="1"/>
</dbReference>
<reference evidence="2" key="1">
    <citation type="submission" date="2016-10" db="EMBL/GenBank/DDBJ databases">
        <title>Sequence of Gallionella enrichment culture.</title>
        <authorList>
            <person name="Poehlein A."/>
            <person name="Muehling M."/>
            <person name="Daniel R."/>
        </authorList>
    </citation>
    <scope>NUCLEOTIDE SEQUENCE</scope>
</reference>
<sequence length="351" mass="38497">MKIYCWQQSLWERLLAEPGKLPHALLLVGPEGLGKLAFARALAARLLCEDAASGEAGMACGRCSSCVWLMSGNHPDFRLIQPEDGEGEGDEESTEATLPPGSGRKPGQGSIRIDQIRGLEDFVFVGSHRHGKRVVLITPAEQINLAGANALLKILEEPPINVYFILISSQWRRLLPTVLSRCRSIVFARPESAQAERWLADQGIAAGAELLQLTGGAPLAAADWAEQGWLETYRKVIQALAEEPIDPVATAAKWAILLKAEHGFALPQLVEALQKWVFDLSLLKIAGRCRYHGAWRDPLERLAANATGTGLMSCYNDLLRIRAVVRHPLNTQLFLEDMAARYLRALATGRS</sequence>
<dbReference type="GO" id="GO:0008408">
    <property type="term" value="F:3'-5' exonuclease activity"/>
    <property type="evidence" value="ECO:0007669"/>
    <property type="project" value="InterPro"/>
</dbReference>
<evidence type="ECO:0000256" key="1">
    <source>
        <dbReference type="SAM" id="MobiDB-lite"/>
    </source>
</evidence>
<dbReference type="EMBL" id="MLJW01000069">
    <property type="protein sequence ID" value="OIR03060.1"/>
    <property type="molecule type" value="Genomic_DNA"/>
</dbReference>
<feature type="region of interest" description="Disordered" evidence="1">
    <location>
        <begin position="79"/>
        <end position="110"/>
    </location>
</feature>
<dbReference type="Gene3D" id="3.40.50.300">
    <property type="entry name" value="P-loop containing nucleotide triphosphate hydrolases"/>
    <property type="match status" value="1"/>
</dbReference>
<dbReference type="AlphaFoldDB" id="A0A1J5SN16"/>
<dbReference type="InterPro" id="IPR050238">
    <property type="entry name" value="DNA_Rep/Repair_Clamp_Loader"/>
</dbReference>
<dbReference type="GO" id="GO:0003887">
    <property type="term" value="F:DNA-directed DNA polymerase activity"/>
    <property type="evidence" value="ECO:0007669"/>
    <property type="project" value="UniProtKB-EC"/>
</dbReference>
<dbReference type="NCBIfam" id="TIGR00678">
    <property type="entry name" value="holB"/>
    <property type="match status" value="1"/>
</dbReference>
<keyword evidence="2" id="KW-0808">Transferase</keyword>
<dbReference type="PANTHER" id="PTHR11669:SF8">
    <property type="entry name" value="DNA POLYMERASE III SUBUNIT DELTA"/>
    <property type="match status" value="1"/>
</dbReference>
<comment type="caution">
    <text evidence="2">The sequence shown here is derived from an EMBL/GenBank/DDBJ whole genome shotgun (WGS) entry which is preliminary data.</text>
</comment>
<dbReference type="SUPFAM" id="SSF52540">
    <property type="entry name" value="P-loop containing nucleoside triphosphate hydrolases"/>
    <property type="match status" value="1"/>
</dbReference>
<gene>
    <name evidence="2" type="primary">holB_1</name>
    <name evidence="2" type="ORF">GALL_148380</name>
</gene>
<keyword evidence="2" id="KW-0548">Nucleotidyltransferase</keyword>
<dbReference type="InterPro" id="IPR004622">
    <property type="entry name" value="DNA_pol_HolB"/>
</dbReference>
<feature type="compositionally biased region" description="Acidic residues" evidence="1">
    <location>
        <begin position="83"/>
        <end position="94"/>
    </location>
</feature>
<organism evidence="2">
    <name type="scientific">mine drainage metagenome</name>
    <dbReference type="NCBI Taxonomy" id="410659"/>
    <lineage>
        <taxon>unclassified sequences</taxon>
        <taxon>metagenomes</taxon>
        <taxon>ecological metagenomes</taxon>
    </lineage>
</organism>
<dbReference type="GO" id="GO:0006261">
    <property type="term" value="P:DNA-templated DNA replication"/>
    <property type="evidence" value="ECO:0007669"/>
    <property type="project" value="TreeGrafter"/>
</dbReference>
<dbReference type="InterPro" id="IPR027417">
    <property type="entry name" value="P-loop_NTPase"/>
</dbReference>
<evidence type="ECO:0000313" key="2">
    <source>
        <dbReference type="EMBL" id="OIR03060.1"/>
    </source>
</evidence>
<dbReference type="Pfam" id="PF13177">
    <property type="entry name" value="DNA_pol3_delta2"/>
    <property type="match status" value="1"/>
</dbReference>